<evidence type="ECO:0000313" key="2">
    <source>
        <dbReference type="Proteomes" id="UP000029488"/>
    </source>
</evidence>
<organism evidence="1 2">
    <name type="scientific">Ligilactobacillus salivarius</name>
    <dbReference type="NCBI Taxonomy" id="1624"/>
    <lineage>
        <taxon>Bacteria</taxon>
        <taxon>Bacillati</taxon>
        <taxon>Bacillota</taxon>
        <taxon>Bacilli</taxon>
        <taxon>Lactobacillales</taxon>
        <taxon>Lactobacillaceae</taxon>
        <taxon>Ligilactobacillus</taxon>
    </lineage>
</organism>
<dbReference type="Proteomes" id="UP000029488">
    <property type="component" value="Chromosome"/>
</dbReference>
<name>A0A089QBV4_9LACO</name>
<dbReference type="GO" id="GO:0003677">
    <property type="term" value="F:DNA binding"/>
    <property type="evidence" value="ECO:0007669"/>
    <property type="project" value="UniProtKB-KW"/>
</dbReference>
<gene>
    <name evidence="1" type="ORF">LSJ_0553</name>
</gene>
<protein>
    <submittedName>
        <fullName evidence="1">DNA-binding protein</fullName>
    </submittedName>
</protein>
<proteinExistence type="predicted"/>
<reference evidence="1 2" key="1">
    <citation type="journal article" date="2014" name="BMC Genomics">
        <title>Unusual genome complexity in Lactobacillus salivarius JCM1046.</title>
        <authorList>
            <person name="Raftis E.J."/>
            <person name="Forde B.M."/>
            <person name="Claesson M.J."/>
            <person name="O'Toole P.W."/>
        </authorList>
    </citation>
    <scope>NUCLEOTIDE SEQUENCE [LARGE SCALE GENOMIC DNA]</scope>
    <source>
        <strain evidence="1 2">JCM1046</strain>
    </source>
</reference>
<evidence type="ECO:0000313" key="1">
    <source>
        <dbReference type="EMBL" id="AIR10250.1"/>
    </source>
</evidence>
<dbReference type="RefSeq" id="WP_044004701.1">
    <property type="nucleotide sequence ID" value="NZ_CP007646.1"/>
</dbReference>
<sequence>MKWSLKELNQASEAPIHFTENLDLNEALKSRRSDIIKVSTVHVDGMFSVDELGVLGYMKVNCTVTLPSSRSFQPVDLELNFDVTEHYLSHYNPDLSSFEDTDVVIVLKDDILNLADVIEDNIMLQIPMQVLSVDEKRDDAVMPSGDDWSVIREEQLQKNNHKKDNIDPRLAKLKNFFDEDK</sequence>
<dbReference type="InterPro" id="IPR003772">
    <property type="entry name" value="YceD"/>
</dbReference>
<accession>A0A089QBV4</accession>
<dbReference type="Pfam" id="PF02620">
    <property type="entry name" value="YceD"/>
    <property type="match status" value="1"/>
</dbReference>
<dbReference type="AlphaFoldDB" id="A0A089QBV4"/>
<dbReference type="KEGG" id="lsj:LSJ_0553"/>
<dbReference type="EMBL" id="CP007646">
    <property type="protein sequence ID" value="AIR10250.1"/>
    <property type="molecule type" value="Genomic_DNA"/>
</dbReference>
<keyword evidence="1" id="KW-0238">DNA-binding</keyword>